<keyword evidence="3" id="KW-1185">Reference proteome</keyword>
<feature type="compositionally biased region" description="Polar residues" evidence="1">
    <location>
        <begin position="61"/>
        <end position="72"/>
    </location>
</feature>
<feature type="compositionally biased region" description="Basic and acidic residues" evidence="1">
    <location>
        <begin position="73"/>
        <end position="89"/>
    </location>
</feature>
<feature type="region of interest" description="Disordered" evidence="1">
    <location>
        <begin position="61"/>
        <end position="90"/>
    </location>
</feature>
<reference evidence="2 3" key="1">
    <citation type="submission" date="2018-08" db="EMBL/GenBank/DDBJ databases">
        <title>Genomic taxonomy of the Vibrionaceae family.</title>
        <authorList>
            <person name="Gomez-Gil B."/>
            <person name="Tanaka M."/>
            <person name="Sawabe T."/>
            <person name="Enciso-Ibarra K."/>
        </authorList>
    </citation>
    <scope>NUCLEOTIDE SEQUENCE [LARGE SCALE GENOMIC DNA]</scope>
    <source>
        <strain evidence="2 3">CAIM 1831</strain>
    </source>
</reference>
<evidence type="ECO:0000256" key="1">
    <source>
        <dbReference type="SAM" id="MobiDB-lite"/>
    </source>
</evidence>
<evidence type="ECO:0000313" key="2">
    <source>
        <dbReference type="EMBL" id="AXY02238.1"/>
    </source>
</evidence>
<name>A0ABN5PGA7_9VIBR</name>
<evidence type="ECO:0000313" key="3">
    <source>
        <dbReference type="Proteomes" id="UP000262832"/>
    </source>
</evidence>
<gene>
    <name evidence="2" type="ORF">D1115_14895</name>
</gene>
<dbReference type="RefSeq" id="WP_128812130.1">
    <property type="nucleotide sequence ID" value="NZ_CP032093.1"/>
</dbReference>
<evidence type="ECO:0008006" key="4">
    <source>
        <dbReference type="Google" id="ProtNLM"/>
    </source>
</evidence>
<sequence>MTKRYWILTVLGTGLFGAYLLSGESQITAVAHASLTQGQVSTNADQRSLNPPLIEVKQALTTSSWSNQTSHRPTSDHLYDTNETSRDLSDSAVMPDQGINLTQTYGDKHSKDDVASNGKPIINLSVEQQLQTIIYAWDLAQNTPINNSLSLEQLFEDPEGDLLTTRIWLENANGLNVLNQGQIMVQGAPERADITTYLAVAARDDHHGEDDHAWVTTRFELPIITEEEDDAEHPLVGDIVYRLETTQQLNGIAYTYEVVYCEAFQFLEDDVFYAASNNMRTCPETTALKKVGHYQISDDSLIVSANGARQIWTTKKIYPSKVHIGTDNYFTTVYDGKQFESYTMQKNKRSMEARLNVNTGEHEFQMIMFDYLFPIAGKGYVHGFAGNYIYDYSVFNPDTFEDVDSDLNMKIHTQDLYCSDIHRYWYSSILAGPGEFTDIISSSVDPHNPEQPLHCGEWYDPQKQVIYSFFDLEYQDYDIFQVGEVYSYVLKPHPQFADRVEELKINLIYHQPKAQ</sequence>
<dbReference type="EMBL" id="CP032093">
    <property type="protein sequence ID" value="AXY02238.1"/>
    <property type="molecule type" value="Genomic_DNA"/>
</dbReference>
<organism evidence="2 3">
    <name type="scientific">Vibrio alfacsensis</name>
    <dbReference type="NCBI Taxonomy" id="1074311"/>
    <lineage>
        <taxon>Bacteria</taxon>
        <taxon>Pseudomonadati</taxon>
        <taxon>Pseudomonadota</taxon>
        <taxon>Gammaproteobacteria</taxon>
        <taxon>Vibrionales</taxon>
        <taxon>Vibrionaceae</taxon>
        <taxon>Vibrio</taxon>
    </lineage>
</organism>
<proteinExistence type="predicted"/>
<dbReference type="Proteomes" id="UP000262832">
    <property type="component" value="Chromosome I"/>
</dbReference>
<protein>
    <recommendedName>
        <fullName evidence="4">DUF3298 domain-containing protein</fullName>
    </recommendedName>
</protein>
<accession>A0ABN5PGA7</accession>